<dbReference type="PANTHER" id="PTHR33371:SF15">
    <property type="entry name" value="LIPOPROTEIN LPRN"/>
    <property type="match status" value="1"/>
</dbReference>
<gene>
    <name evidence="3" type="ORF">KL859_12515</name>
</gene>
<dbReference type="InterPro" id="IPR052336">
    <property type="entry name" value="MlaD_Phospholipid_Transporter"/>
</dbReference>
<dbReference type="NCBIfam" id="TIGR00996">
    <property type="entry name" value="Mtu_fam_mce"/>
    <property type="match status" value="1"/>
</dbReference>
<dbReference type="InterPro" id="IPR005693">
    <property type="entry name" value="Mce"/>
</dbReference>
<dbReference type="Proteomes" id="UP000696413">
    <property type="component" value="Unassembled WGS sequence"/>
</dbReference>
<feature type="domain" description="Mce/MlaD" evidence="1">
    <location>
        <begin position="57"/>
        <end position="135"/>
    </location>
</feature>
<evidence type="ECO:0000313" key="3">
    <source>
        <dbReference type="EMBL" id="MBU8823689.1"/>
    </source>
</evidence>
<evidence type="ECO:0000259" key="2">
    <source>
        <dbReference type="Pfam" id="PF11887"/>
    </source>
</evidence>
<comment type="caution">
    <text evidence="3">The sequence shown here is derived from an EMBL/GenBank/DDBJ whole genome shotgun (WGS) entry which is preliminary data.</text>
</comment>
<dbReference type="EMBL" id="JAHBOM010000008">
    <property type="protein sequence ID" value="MBU8823689.1"/>
    <property type="molecule type" value="Genomic_DNA"/>
</dbReference>
<accession>A0ABS6HPT0</accession>
<evidence type="ECO:0000259" key="1">
    <source>
        <dbReference type="Pfam" id="PF02470"/>
    </source>
</evidence>
<dbReference type="InterPro" id="IPR003399">
    <property type="entry name" value="Mce/MlaD"/>
</dbReference>
<protein>
    <submittedName>
        <fullName evidence="3">MCE family protein</fullName>
    </submittedName>
</protein>
<proteinExistence type="predicted"/>
<keyword evidence="4" id="KW-1185">Reference proteome</keyword>
<evidence type="ECO:0000313" key="4">
    <source>
        <dbReference type="Proteomes" id="UP000696413"/>
    </source>
</evidence>
<reference evidence="3 4" key="1">
    <citation type="submission" date="2021-05" db="EMBL/GenBank/DDBJ databases">
        <title>Draft Genome Sequences of Clinical Respiratory Isolates of Mycobacterium goodii Recovered in Ireland.</title>
        <authorList>
            <person name="Flanagan P.R."/>
            <person name="Mok S."/>
            <person name="Roycroft E."/>
            <person name="Rogers T.R."/>
            <person name="Fitzgibbon M."/>
        </authorList>
    </citation>
    <scope>NUCLEOTIDE SEQUENCE [LARGE SCALE GENOMIC DNA]</scope>
    <source>
        <strain evidence="3 4">14IE55</strain>
    </source>
</reference>
<dbReference type="Pfam" id="PF11887">
    <property type="entry name" value="Mce4_CUP1"/>
    <property type="match status" value="1"/>
</dbReference>
<name>A0ABS6HPT0_MYCGD</name>
<organism evidence="3 4">
    <name type="scientific">Mycolicibacterium goodii</name>
    <name type="common">Mycobacterium goodii</name>
    <dbReference type="NCBI Taxonomy" id="134601"/>
    <lineage>
        <taxon>Bacteria</taxon>
        <taxon>Bacillati</taxon>
        <taxon>Actinomycetota</taxon>
        <taxon>Actinomycetes</taxon>
        <taxon>Mycobacteriales</taxon>
        <taxon>Mycobacteriaceae</taxon>
        <taxon>Mycolicibacterium</taxon>
    </lineage>
</organism>
<sequence length="405" mass="42796">MTGARADSKGKALGRKASRLGSRTVAIGGGAMLVAGCQFGGLNSLNMPGTAGHGPGSYTVTVQLPDVATLPQNSPVMVDDVTVGSVSGIDAVQRPDGTFYAAVQLSLDGDVNLPANAVARVAQTSLLGSQHVELAEPVDELPEGRLRDGANIALGGAGRYPTTEEVLSSLGMVVNKGNLGALQDITDEVYAAVAGRSGSFTDLVPRLAELTASLDRQTNDIIAAADGLNRFAGVLARSKDGLGRTLDTLPAALKVLNDNRANIVEAFTALRGFAEVASRILSQTKTDFAADLKDLYPVVKALNDNADDFIKDLEFLPTFPFHYKYLRNAVRGDYLNVFVTFDLTLRRFGESMFTTSGFDPNMKHLNEVINPPDFLTGAMANLSGQAADPFKIPPGTATQHEEMPK</sequence>
<feature type="domain" description="Mammalian cell entry C-terminal" evidence="2">
    <location>
        <begin position="182"/>
        <end position="312"/>
    </location>
</feature>
<dbReference type="PANTHER" id="PTHR33371">
    <property type="entry name" value="INTERMEMBRANE PHOSPHOLIPID TRANSPORT SYSTEM BINDING PROTEIN MLAD-RELATED"/>
    <property type="match status" value="1"/>
</dbReference>
<dbReference type="InterPro" id="IPR024516">
    <property type="entry name" value="Mce_C"/>
</dbReference>
<dbReference type="Pfam" id="PF02470">
    <property type="entry name" value="MlaD"/>
    <property type="match status" value="1"/>
</dbReference>